<accession>A0A073ITR2</accession>
<dbReference type="PANTHER" id="PTHR44379">
    <property type="entry name" value="OXIDOREDUCTASE WITH IRON-SULFUR SUBUNIT"/>
    <property type="match status" value="1"/>
</dbReference>
<keyword evidence="8" id="KW-1185">Reference proteome</keyword>
<proteinExistence type="predicted"/>
<dbReference type="eggNOG" id="COG2080">
    <property type="taxonomic scope" value="Bacteria"/>
</dbReference>
<evidence type="ECO:0000313" key="7">
    <source>
        <dbReference type="EMBL" id="KEJ92945.1"/>
    </source>
</evidence>
<organism evidence="7 8">
    <name type="scientific">Synergistes jonesii</name>
    <dbReference type="NCBI Taxonomy" id="2754"/>
    <lineage>
        <taxon>Bacteria</taxon>
        <taxon>Thermotogati</taxon>
        <taxon>Synergistota</taxon>
        <taxon>Synergistia</taxon>
        <taxon>Synergistales</taxon>
        <taxon>Synergistaceae</taxon>
        <taxon>Synergistes</taxon>
    </lineage>
</organism>
<dbReference type="SUPFAM" id="SSF47741">
    <property type="entry name" value="CO dehydrogenase ISP C-domain like"/>
    <property type="match status" value="1"/>
</dbReference>
<dbReference type="FunFam" id="3.10.20.30:FF:000020">
    <property type="entry name" value="Xanthine dehydrogenase iron-sulfur subunit"/>
    <property type="match status" value="1"/>
</dbReference>
<evidence type="ECO:0000259" key="6">
    <source>
        <dbReference type="PROSITE" id="PS51085"/>
    </source>
</evidence>
<dbReference type="GO" id="GO:0051537">
    <property type="term" value="F:2 iron, 2 sulfur cluster binding"/>
    <property type="evidence" value="ECO:0007669"/>
    <property type="project" value="UniProtKB-KW"/>
</dbReference>
<dbReference type="OrthoDB" id="9796880at2"/>
<dbReference type="Gene3D" id="1.10.150.120">
    <property type="entry name" value="[2Fe-2S]-binding domain"/>
    <property type="match status" value="1"/>
</dbReference>
<dbReference type="CDD" id="cd00207">
    <property type="entry name" value="fer2"/>
    <property type="match status" value="1"/>
</dbReference>
<gene>
    <name evidence="7" type="ORF">EH55_00110</name>
</gene>
<sequence length="179" mass="19347">MKKTVTLTLNGSTIMREVPVNRTMLDFLRDDLKLTGTKCGCGAGECGSCTILVNGEPVNSCLMLATDADGKEVTTIEGLSRDGGLHPLQKAFLAYGAIQCGYCTPGMILSSKALLDRNPHPTIDEIKKALSGNICRCTGYDKIFKAVMSVANGEILDDPVDGVWLQDDLPPRRCEEHKQ</sequence>
<dbReference type="Gene3D" id="3.10.20.30">
    <property type="match status" value="1"/>
</dbReference>
<dbReference type="PANTHER" id="PTHR44379:SF5">
    <property type="entry name" value="OXIDOREDUCTASE WITH IRON-SULFUR SUBUNIT"/>
    <property type="match status" value="1"/>
</dbReference>
<dbReference type="STRING" id="2754.EH55_00110"/>
<dbReference type="InterPro" id="IPR036010">
    <property type="entry name" value="2Fe-2S_ferredoxin-like_sf"/>
</dbReference>
<dbReference type="InterPro" id="IPR006058">
    <property type="entry name" value="2Fe2S_fd_BS"/>
</dbReference>
<evidence type="ECO:0000313" key="8">
    <source>
        <dbReference type="Proteomes" id="UP000027665"/>
    </source>
</evidence>
<comment type="caution">
    <text evidence="7">The sequence shown here is derived from an EMBL/GenBank/DDBJ whole genome shotgun (WGS) entry which is preliminary data.</text>
</comment>
<evidence type="ECO:0000256" key="5">
    <source>
        <dbReference type="ARBA" id="ARBA00023014"/>
    </source>
</evidence>
<dbReference type="Proteomes" id="UP000027665">
    <property type="component" value="Unassembled WGS sequence"/>
</dbReference>
<dbReference type="PROSITE" id="PS00197">
    <property type="entry name" value="2FE2S_FER_1"/>
    <property type="match status" value="1"/>
</dbReference>
<protein>
    <submittedName>
        <fullName evidence="7">(2Fe-2S)-binding protein</fullName>
    </submittedName>
</protein>
<feature type="domain" description="2Fe-2S ferredoxin-type" evidence="6">
    <location>
        <begin position="3"/>
        <end position="79"/>
    </location>
</feature>
<keyword evidence="1" id="KW-0001">2Fe-2S</keyword>
<dbReference type="AlphaFoldDB" id="A0A073ITR2"/>
<name>A0A073ITR2_9BACT</name>
<dbReference type="InterPro" id="IPR002888">
    <property type="entry name" value="2Fe-2S-bd"/>
</dbReference>
<dbReference type="PROSITE" id="PS51085">
    <property type="entry name" value="2FE2S_FER_2"/>
    <property type="match status" value="1"/>
</dbReference>
<dbReference type="Pfam" id="PF00111">
    <property type="entry name" value="Fer2"/>
    <property type="match status" value="1"/>
</dbReference>
<keyword evidence="4" id="KW-0408">Iron</keyword>
<keyword evidence="5" id="KW-0411">Iron-sulfur</keyword>
<reference evidence="7 8" key="1">
    <citation type="submission" date="2014-04" db="EMBL/GenBank/DDBJ databases">
        <title>Draft Genome Sequence of Synergistes jonesii.</title>
        <authorList>
            <person name="Coil D.A."/>
            <person name="Eisen J.A."/>
            <person name="Holland-Moritz H.E."/>
        </authorList>
    </citation>
    <scope>NUCLEOTIDE SEQUENCE [LARGE SCALE GENOMIC DNA]</scope>
    <source>
        <strain evidence="7 8">78-1</strain>
    </source>
</reference>
<dbReference type="InterPro" id="IPR036884">
    <property type="entry name" value="2Fe-2S-bd_dom_sf"/>
</dbReference>
<dbReference type="GO" id="GO:0016491">
    <property type="term" value="F:oxidoreductase activity"/>
    <property type="evidence" value="ECO:0007669"/>
    <property type="project" value="UniProtKB-KW"/>
</dbReference>
<dbReference type="InterPro" id="IPR012675">
    <property type="entry name" value="Beta-grasp_dom_sf"/>
</dbReference>
<evidence type="ECO:0000256" key="4">
    <source>
        <dbReference type="ARBA" id="ARBA00023004"/>
    </source>
</evidence>
<dbReference type="InterPro" id="IPR001041">
    <property type="entry name" value="2Fe-2S_ferredoxin-type"/>
</dbReference>
<keyword evidence="3" id="KW-0560">Oxidoreductase</keyword>
<evidence type="ECO:0000256" key="1">
    <source>
        <dbReference type="ARBA" id="ARBA00022714"/>
    </source>
</evidence>
<keyword evidence="2" id="KW-0479">Metal-binding</keyword>
<evidence type="ECO:0000256" key="2">
    <source>
        <dbReference type="ARBA" id="ARBA00022723"/>
    </source>
</evidence>
<dbReference type="Pfam" id="PF01799">
    <property type="entry name" value="Fer2_2"/>
    <property type="match status" value="1"/>
</dbReference>
<evidence type="ECO:0000256" key="3">
    <source>
        <dbReference type="ARBA" id="ARBA00023002"/>
    </source>
</evidence>
<dbReference type="InterPro" id="IPR051452">
    <property type="entry name" value="Diverse_Oxidoreductases"/>
</dbReference>
<dbReference type="EMBL" id="JMKI01000010">
    <property type="protein sequence ID" value="KEJ92945.1"/>
    <property type="molecule type" value="Genomic_DNA"/>
</dbReference>
<dbReference type="FunFam" id="1.10.150.120:FF:000003">
    <property type="entry name" value="Carbon monoxide dehydrogenase, small subunit"/>
    <property type="match status" value="1"/>
</dbReference>
<dbReference type="SUPFAM" id="SSF54292">
    <property type="entry name" value="2Fe-2S ferredoxin-like"/>
    <property type="match status" value="1"/>
</dbReference>
<dbReference type="GO" id="GO:0046872">
    <property type="term" value="F:metal ion binding"/>
    <property type="evidence" value="ECO:0007669"/>
    <property type="project" value="UniProtKB-KW"/>
</dbReference>